<proteinExistence type="predicted"/>
<dbReference type="InterPro" id="IPR024535">
    <property type="entry name" value="RHGA/B-epi-like_pectate_lyase"/>
</dbReference>
<dbReference type="Proteomes" id="UP001165962">
    <property type="component" value="Unassembled WGS sequence"/>
</dbReference>
<dbReference type="InterPro" id="IPR012334">
    <property type="entry name" value="Pectin_lyas_fold"/>
</dbReference>
<name>A0ABX0J0L4_9BACL</name>
<dbReference type="InterPro" id="IPR006626">
    <property type="entry name" value="PbH1"/>
</dbReference>
<dbReference type="InterPro" id="IPR006311">
    <property type="entry name" value="TAT_signal"/>
</dbReference>
<dbReference type="SMART" id="SM00710">
    <property type="entry name" value="PbH1"/>
    <property type="match status" value="10"/>
</dbReference>
<dbReference type="InterPro" id="IPR051550">
    <property type="entry name" value="SCF-Subunits/Alg-Epimerases"/>
</dbReference>
<dbReference type="RefSeq" id="WP_166144946.1">
    <property type="nucleotide sequence ID" value="NZ_JAAOIW010000001.1"/>
</dbReference>
<dbReference type="PROSITE" id="PS51318">
    <property type="entry name" value="TAT"/>
    <property type="match status" value="1"/>
</dbReference>
<gene>
    <name evidence="3" type="ORF">G9U52_01170</name>
</gene>
<dbReference type="Gene3D" id="2.160.20.10">
    <property type="entry name" value="Single-stranded right-handed beta-helix, Pectin lyase-like"/>
    <property type="match status" value="1"/>
</dbReference>
<accession>A0ABX0J0L4</accession>
<dbReference type="SUPFAM" id="SSF51126">
    <property type="entry name" value="Pectin lyase-like"/>
    <property type="match status" value="2"/>
</dbReference>
<keyword evidence="4" id="KW-1185">Reference proteome</keyword>
<comment type="caution">
    <text evidence="3">The sequence shown here is derived from an EMBL/GenBank/DDBJ whole genome shotgun (WGS) entry which is preliminary data.</text>
</comment>
<protein>
    <recommendedName>
        <fullName evidence="2">Rhamnogalacturonase A/B/Epimerase-like pectate lyase domain-containing protein</fullName>
    </recommendedName>
</protein>
<evidence type="ECO:0000313" key="3">
    <source>
        <dbReference type="EMBL" id="NHN28437.1"/>
    </source>
</evidence>
<dbReference type="Pfam" id="PF12708">
    <property type="entry name" value="Pect-lyase_RHGA_epim"/>
    <property type="match status" value="1"/>
</dbReference>
<dbReference type="InterPro" id="IPR011050">
    <property type="entry name" value="Pectin_lyase_fold/virulence"/>
</dbReference>
<reference evidence="3" key="1">
    <citation type="submission" date="2020-03" db="EMBL/GenBank/DDBJ databases">
        <title>Draft sequencing of Paenibacilllus sp. S3N08.</title>
        <authorList>
            <person name="Kim D.-U."/>
        </authorList>
    </citation>
    <scope>NUCLEOTIDE SEQUENCE</scope>
    <source>
        <strain evidence="3">S3N08</strain>
    </source>
</reference>
<dbReference type="EMBL" id="JAAOIW010000001">
    <property type="protein sequence ID" value="NHN28437.1"/>
    <property type="molecule type" value="Genomic_DNA"/>
</dbReference>
<dbReference type="PANTHER" id="PTHR22990">
    <property type="entry name" value="F-BOX ONLY PROTEIN"/>
    <property type="match status" value="1"/>
</dbReference>
<dbReference type="PANTHER" id="PTHR22990:SF15">
    <property type="entry name" value="F-BOX ONLY PROTEIN 10"/>
    <property type="match status" value="1"/>
</dbReference>
<evidence type="ECO:0000313" key="4">
    <source>
        <dbReference type="Proteomes" id="UP001165962"/>
    </source>
</evidence>
<sequence length="446" mass="46927">MQPLEPTVTTDLPTNKPITRRQLLASLSAAGVLIAAGSSFTGEAQAAAVPIANPNSWWFNVKDFGAQGNERYDQDDAMAIQAAINEAAIYGGTVYLPAGRYVIKTGLFLRGKVHLLGAGVEATRLIAGQANLQMILCPAQMKQSSIEGITFQGMGNPTSLTGSMVERGIHVQESSFIRIQHCSFRNIANGVHLVRSEHVSVTDCLFLSILAADNVYEGYGVTAEGGSNLRIQSNHFKNLARTCIQLVAGCSYCLVSSNIMEACGEAAILLSSKLTACTYNVIEGNIVTAAKLIDKETSCTYGIRLKDSCSYNHITNNHITRSASAGIQLDAVENAGDDRPYGNVVTGNKIDTSSSGIALLNGTANTFSGNEVRRVTTGILVDTIGEGNASFAKQNIVIGNSLFQCSTAAVKLGSASCQSNTVFGNAGFDNGANLSDGGTDTITVGF</sequence>
<keyword evidence="1" id="KW-0677">Repeat</keyword>
<organism evidence="3 4">
    <name type="scientific">Paenibacillus agricola</name>
    <dbReference type="NCBI Taxonomy" id="2716264"/>
    <lineage>
        <taxon>Bacteria</taxon>
        <taxon>Bacillati</taxon>
        <taxon>Bacillota</taxon>
        <taxon>Bacilli</taxon>
        <taxon>Bacillales</taxon>
        <taxon>Paenibacillaceae</taxon>
        <taxon>Paenibacillus</taxon>
    </lineage>
</organism>
<evidence type="ECO:0000256" key="1">
    <source>
        <dbReference type="ARBA" id="ARBA00022737"/>
    </source>
</evidence>
<feature type="domain" description="Rhamnogalacturonase A/B/Epimerase-like pectate lyase" evidence="2">
    <location>
        <begin position="58"/>
        <end position="265"/>
    </location>
</feature>
<evidence type="ECO:0000259" key="2">
    <source>
        <dbReference type="Pfam" id="PF12708"/>
    </source>
</evidence>